<evidence type="ECO:0000313" key="1">
    <source>
        <dbReference type="EMBL" id="MFC3513620.1"/>
    </source>
</evidence>
<dbReference type="Proteomes" id="UP001595764">
    <property type="component" value="Unassembled WGS sequence"/>
</dbReference>
<accession>A0ABV7QMT5</accession>
<dbReference type="RefSeq" id="WP_377869035.1">
    <property type="nucleotide sequence ID" value="NZ_JBHMAY010000011.1"/>
</dbReference>
<reference evidence="2" key="1">
    <citation type="journal article" date="2019" name="Int. J. Syst. Evol. Microbiol.">
        <title>The Global Catalogue of Microorganisms (GCM) 10K type strain sequencing project: providing services to taxonomists for standard genome sequencing and annotation.</title>
        <authorList>
            <consortium name="The Broad Institute Genomics Platform"/>
            <consortium name="The Broad Institute Genome Sequencing Center for Infectious Disease"/>
            <person name="Wu L."/>
            <person name="Ma J."/>
        </authorList>
    </citation>
    <scope>NUCLEOTIDE SEQUENCE [LARGE SCALE GENOMIC DNA]</scope>
    <source>
        <strain evidence="2">CGMCC 4.7682</strain>
    </source>
</reference>
<evidence type="ECO:0000313" key="2">
    <source>
        <dbReference type="Proteomes" id="UP001595764"/>
    </source>
</evidence>
<dbReference type="EMBL" id="JBHRWI010000030">
    <property type="protein sequence ID" value="MFC3513620.1"/>
    <property type="molecule type" value="Genomic_DNA"/>
</dbReference>
<evidence type="ECO:0008006" key="3">
    <source>
        <dbReference type="Google" id="ProtNLM"/>
    </source>
</evidence>
<dbReference type="Gene3D" id="3.30.420.240">
    <property type="match status" value="1"/>
</dbReference>
<keyword evidence="2" id="KW-1185">Reference proteome</keyword>
<comment type="caution">
    <text evidence="1">The sequence shown here is derived from an EMBL/GenBank/DDBJ whole genome shotgun (WGS) entry which is preliminary data.</text>
</comment>
<proteinExistence type="predicted"/>
<sequence length="499" mass="55753">MFDLVAHLASIDRRLLDDPEGRRLLTRLDPLLFALVYLPRHLKGQETGDEITFSEAHFEWCELAKRYVRPISSYEPGALRDAIIAPRGLGKSTWWFLIIPMWLAAHGHRKFIAAFANSDTQATDHLGTFKREVEGNELLRADFPRLCVAARRPSGTTVSDSQHMYVSVSGFVFAARGIDSQVLGLKIENRRPDHIILDDVEGTEGNYSPAQKENRLKTITSGILPMNNLASVTMAGTVAIPGAIIDDVAAKQRGEKYPEYVDDEHLVPRYYDIIQTDDDGTERSLWPERWPMDWINTVRHTRSFRSQMRNNPMAADTAFWSGDDFAYREDLPITHQLLSIDPAVTTKAKSDYTGLAVVGATAPGPRRACVVRYARQVKIPPGEQLRSLVLEILTEFPDIGGVLVETNQGGDAWLAILHDLPVKVRTVSQSRPKEVRAGSLLAKYQRGRVFHHQRLHQLEAQMVGFPLGAHDDLVDAVGSGVDVFLKDVPPQQVSAREAA</sequence>
<gene>
    <name evidence="1" type="ORF">ACFORO_25855</name>
</gene>
<organism evidence="1 2">
    <name type="scientific">Amycolatopsis halotolerans</name>
    <dbReference type="NCBI Taxonomy" id="330083"/>
    <lineage>
        <taxon>Bacteria</taxon>
        <taxon>Bacillati</taxon>
        <taxon>Actinomycetota</taxon>
        <taxon>Actinomycetes</taxon>
        <taxon>Pseudonocardiales</taxon>
        <taxon>Pseudonocardiaceae</taxon>
        <taxon>Amycolatopsis</taxon>
    </lineage>
</organism>
<protein>
    <recommendedName>
        <fullName evidence="3">Terminase</fullName>
    </recommendedName>
</protein>
<name>A0ABV7QMT5_9PSEU</name>